<dbReference type="AlphaFoldDB" id="A0A1Z5AX70"/>
<accession>A0A1Z5AX70</accession>
<dbReference type="Proteomes" id="UP000464233">
    <property type="component" value="Plasmid LMA_pa"/>
</dbReference>
<keyword evidence="1" id="KW-0812">Transmembrane</keyword>
<keyword evidence="1" id="KW-1133">Transmembrane helix</keyword>
<sequence length="200" mass="23248">MKNIILSGLSVILTLLGTYYFQLYTVPYFDNGLFRWSLGLVVSTFLVCLAALSIFKGQPTSEPKSWEQATGVFRLHKNKEAYVEGWLIPKNDYLKDRVDRDLIGYIPLNSKSGKPQYMSSYSVDHIEFLFNRKLPKYKNKELKTQGMSQKTILDSLNEGKKEVIVSDGKKEYVIEDEMFDDLINHDIRHRQVIRQARKQN</sequence>
<evidence type="ECO:0000313" key="3">
    <source>
        <dbReference type="Proteomes" id="UP000464233"/>
    </source>
</evidence>
<evidence type="ECO:0000256" key="1">
    <source>
        <dbReference type="SAM" id="Phobius"/>
    </source>
</evidence>
<name>A0A1Z5AX70_CARML</name>
<evidence type="ECO:0000313" key="2">
    <source>
        <dbReference type="EMBL" id="CRI06671.1"/>
    </source>
</evidence>
<geneLocation type="plasmid" evidence="2">
    <name>LMA_pa</name>
</geneLocation>
<keyword evidence="1" id="KW-0472">Membrane</keyword>
<keyword evidence="2" id="KW-0614">Plasmid</keyword>
<reference evidence="2 3" key="2">
    <citation type="submission" date="2015-04" db="EMBL/GenBank/DDBJ databases">
        <title>Carnobacterium maltaromaticum LMA28 plasmids.</title>
        <authorList>
            <person name="Cailliez-Grimal C."/>
            <person name="Iskandar C."/>
        </authorList>
    </citation>
    <scope>NUCLEOTIDE SEQUENCE [LARGE SCALE GENOMIC DNA]</scope>
    <source>
        <strain evidence="2 3">LMA28</strain>
        <plasmid evidence="3">Chromosome</plasmid>
    </source>
</reference>
<dbReference type="RefSeq" id="WP_176455271.1">
    <property type="nucleotide sequence ID" value="NZ_LN846932.1"/>
</dbReference>
<feature type="transmembrane region" description="Helical" evidence="1">
    <location>
        <begin position="33"/>
        <end position="55"/>
    </location>
</feature>
<reference evidence="2 3" key="1">
    <citation type="submission" date="2015-04" db="EMBL/GenBank/DDBJ databases">
        <title>Carnobacterium maltaromaticum LMA28 complete chromosome sequence.</title>
        <authorList>
            <person name="Borges F."/>
            <person name="Cailliez-Grimal C."/>
        </authorList>
    </citation>
    <scope>NUCLEOTIDE SEQUENCE [LARGE SCALE GENOMIC DNA]</scope>
    <source>
        <strain evidence="2 3">LMA28</strain>
        <plasmid evidence="3">Chromosome</plasmid>
    </source>
</reference>
<protein>
    <submittedName>
        <fullName evidence="2">Uncharacterized protein</fullName>
    </submittedName>
</protein>
<proteinExistence type="predicted"/>
<dbReference type="EMBL" id="LN846932">
    <property type="protein sequence ID" value="CRI06671.1"/>
    <property type="molecule type" value="Genomic_DNA"/>
</dbReference>
<organism evidence="2 3">
    <name type="scientific">Carnobacterium maltaromaticum</name>
    <name type="common">Carnobacterium piscicola</name>
    <dbReference type="NCBI Taxonomy" id="2751"/>
    <lineage>
        <taxon>Bacteria</taxon>
        <taxon>Bacillati</taxon>
        <taxon>Bacillota</taxon>
        <taxon>Bacilli</taxon>
        <taxon>Lactobacillales</taxon>
        <taxon>Carnobacteriaceae</taxon>
        <taxon>Carnobacterium</taxon>
    </lineage>
</organism>
<gene>
    <name evidence="2" type="ORF">BN424_pa0006</name>
</gene>